<evidence type="ECO:0008006" key="13">
    <source>
        <dbReference type="Google" id="ProtNLM"/>
    </source>
</evidence>
<evidence type="ECO:0000256" key="2">
    <source>
        <dbReference type="ARBA" id="ARBA00022763"/>
    </source>
</evidence>
<keyword evidence="12" id="KW-1185">Reference proteome</keyword>
<dbReference type="GO" id="GO:0004842">
    <property type="term" value="F:ubiquitin-protein transferase activity"/>
    <property type="evidence" value="ECO:0007669"/>
    <property type="project" value="InterPro"/>
</dbReference>
<evidence type="ECO:0000259" key="9">
    <source>
        <dbReference type="PROSITE" id="PS50237"/>
    </source>
</evidence>
<feature type="active site" description="Glycyl thioester intermediate" evidence="7">
    <location>
        <position position="678"/>
    </location>
</feature>
<evidence type="ECO:0000256" key="8">
    <source>
        <dbReference type="PROSITE-ProRule" id="PRU01256"/>
    </source>
</evidence>
<keyword evidence="6 8" id="KW-0234">DNA repair</keyword>
<dbReference type="GO" id="GO:0008270">
    <property type="term" value="F:zinc ion binding"/>
    <property type="evidence" value="ECO:0007669"/>
    <property type="project" value="UniProtKB-KW"/>
</dbReference>
<reference evidence="11" key="1">
    <citation type="submission" date="2021-01" db="UniProtKB">
        <authorList>
            <consortium name="EnsemblMetazoa"/>
        </authorList>
    </citation>
    <scope>IDENTIFICATION</scope>
</reference>
<dbReference type="SUPFAM" id="SSF56204">
    <property type="entry name" value="Hect, E3 ligase catalytic domain"/>
    <property type="match status" value="2"/>
</dbReference>
<evidence type="ECO:0000313" key="11">
    <source>
        <dbReference type="EnsemblMetazoa" id="CLYHEMP025226.1"/>
    </source>
</evidence>
<dbReference type="GO" id="GO:0003677">
    <property type="term" value="F:DNA binding"/>
    <property type="evidence" value="ECO:0007669"/>
    <property type="project" value="InterPro"/>
</dbReference>
<evidence type="ECO:0000256" key="4">
    <source>
        <dbReference type="ARBA" id="ARBA00022786"/>
    </source>
</evidence>
<evidence type="ECO:0000259" key="10">
    <source>
        <dbReference type="PROSITE" id="PS51908"/>
    </source>
</evidence>
<dbReference type="PROSITE" id="PS50237">
    <property type="entry name" value="HECT"/>
    <property type="match status" value="1"/>
</dbReference>
<evidence type="ECO:0000256" key="6">
    <source>
        <dbReference type="ARBA" id="ARBA00023204"/>
    </source>
</evidence>
<evidence type="ECO:0000256" key="3">
    <source>
        <dbReference type="ARBA" id="ARBA00022771"/>
    </source>
</evidence>
<dbReference type="Proteomes" id="UP000594262">
    <property type="component" value="Unplaced"/>
</dbReference>
<dbReference type="EnsemblMetazoa" id="CLYHEMT025226.1">
    <property type="protein sequence ID" value="CLYHEMP025226.1"/>
    <property type="gene ID" value="CLYHEMG025226"/>
</dbReference>
<sequence length="711" mass="80133">MNVPLGDVKKTELKFNMADPWCGKCGKNLMNQLFCTNCGNKASSKEEDDSGNKSEVMNYSFFKTKKASERRVGVAKKITTRQKKLQQQSSSSSTSATEEVQINVGIIEENKSETLTKRRGSRIPVTVYKGDGREEVLAKSLKKLGEHDQFFCRYDTYQLCYPDCSMAFRIPGSSNIPFTVEGYKLKLGKPYSKIELFVCLAVSLLEQPIDSDPDLDKKSTLNGLKMDEEAGPSFSKEVISVSDEDDDKTKTIADERPNKSRVGSCPVCSQSIPIDDLQQHANDCLNKSPLMELQGHLPAPEDLVDHTQTMFEKDLDGKRTFEPRNQSDYIREVQKALVKCVLIENPTIDLFVRRGFEFDDFARYFNKSWNKKEIGHIIKINYLGIEVGVDDGGVSREFYSEAFSQVMQRCFRPVDPKNQQLGFEPALRYVSATDGTLEAIGHLFVASLVHNGPGPNFFAPWVFQYISGGLENVILPEDIGDSLYKKIYHAKTDEEMMSLVESDEGYDMLEAIGYSGSTRTIGILSQPKILRSIFMKEKSGMLNILNDLSRGMQYYNALAVIRDHVTLFGPCFTPSNLLSWEFDIISTMLFPQYDETDGSNKRFLEINTYKSFLDFIALSFKDENCELPSPILMKFLTGCETVPPLGIPTKQFKVYFKHECQPSDEGKPCACLPQVSTCAFWVKLPIHISDEDNMCQSFVKAVKEGVGFQLA</sequence>
<keyword evidence="4 7" id="KW-0833">Ubl conjugation pathway</keyword>
<dbReference type="Gene3D" id="3.90.1750.10">
    <property type="entry name" value="Hect, E3 ligase catalytic domains"/>
    <property type="match status" value="1"/>
</dbReference>
<dbReference type="InterPro" id="IPR006642">
    <property type="entry name" value="Rad18_UBZ4"/>
</dbReference>
<keyword evidence="2 8" id="KW-0227">DNA damage</keyword>
<dbReference type="AlphaFoldDB" id="A0A7M6DRT9"/>
<name>A0A7M6DRT9_9CNID</name>
<keyword evidence="5" id="KW-0862">Zinc</keyword>
<keyword evidence="1" id="KW-0479">Metal-binding</keyword>
<feature type="domain" description="HECT" evidence="9">
    <location>
        <begin position="632"/>
        <end position="711"/>
    </location>
</feature>
<proteinExistence type="predicted"/>
<dbReference type="PROSITE" id="PS51908">
    <property type="entry name" value="ZF_UBZ4"/>
    <property type="match status" value="1"/>
</dbReference>
<dbReference type="Gene3D" id="3.30.2410.10">
    <property type="entry name" value="Hect, E3 ligase catalytic domain"/>
    <property type="match status" value="1"/>
</dbReference>
<organism evidence="11 12">
    <name type="scientific">Clytia hemisphaerica</name>
    <dbReference type="NCBI Taxonomy" id="252671"/>
    <lineage>
        <taxon>Eukaryota</taxon>
        <taxon>Metazoa</taxon>
        <taxon>Cnidaria</taxon>
        <taxon>Hydrozoa</taxon>
        <taxon>Hydroidolina</taxon>
        <taxon>Leptothecata</taxon>
        <taxon>Obeliida</taxon>
        <taxon>Clytiidae</taxon>
        <taxon>Clytia</taxon>
    </lineage>
</organism>
<dbReference type="OrthoDB" id="5965944at2759"/>
<protein>
    <recommendedName>
        <fullName evidence="13">HECT domain-containing protein</fullName>
    </recommendedName>
</protein>
<keyword evidence="3 8" id="KW-0863">Zinc-finger</keyword>
<feature type="domain" description="UBZ4-type" evidence="10">
    <location>
        <begin position="262"/>
        <end position="289"/>
    </location>
</feature>
<dbReference type="Pfam" id="PF00632">
    <property type="entry name" value="HECT"/>
    <property type="match status" value="1"/>
</dbReference>
<evidence type="ECO:0000256" key="5">
    <source>
        <dbReference type="ARBA" id="ARBA00022833"/>
    </source>
</evidence>
<accession>A0A7M6DRT9</accession>
<evidence type="ECO:0000256" key="7">
    <source>
        <dbReference type="PROSITE-ProRule" id="PRU00104"/>
    </source>
</evidence>
<dbReference type="GO" id="GO:0006281">
    <property type="term" value="P:DNA repair"/>
    <property type="evidence" value="ECO:0007669"/>
    <property type="project" value="UniProtKB-KW"/>
</dbReference>
<evidence type="ECO:0000313" key="12">
    <source>
        <dbReference type="Proteomes" id="UP000594262"/>
    </source>
</evidence>
<dbReference type="InterPro" id="IPR000569">
    <property type="entry name" value="HECT_dom"/>
</dbReference>
<evidence type="ECO:0000256" key="1">
    <source>
        <dbReference type="ARBA" id="ARBA00022723"/>
    </source>
</evidence>
<dbReference type="InterPro" id="IPR035983">
    <property type="entry name" value="Hect_E3_ubiquitin_ligase"/>
</dbReference>